<evidence type="ECO:0000313" key="3">
    <source>
        <dbReference type="Proteomes" id="UP000013776"/>
    </source>
</evidence>
<evidence type="ECO:0000256" key="1">
    <source>
        <dbReference type="SAM" id="MobiDB-lite"/>
    </source>
</evidence>
<sequence>MNAEAHLRAQGWQGPGNGLRAGSLQRAILTSKKTDLKGLGARTDESDQWWDNIFSKQLSNITVGAQGAIGQVNGGIQAAHPVAARSAHRKQFGSTSALEKIFVLSEVLKGSELSIPLTKNEASPQTDKQRKREKGADLTSITTKAKTQTADADREMKKEVKSKKRKSPYDSNTEQSTDPQPLTDTTKQQLSNLSDKALRQEARRLKREARVLEKVAKAERKEMRRLKRLRKASKTV</sequence>
<gene>
    <name evidence="2" type="ORF">TAPDE_005590</name>
</gene>
<name>R4XGT9_TAPDE</name>
<feature type="region of interest" description="Disordered" evidence="1">
    <location>
        <begin position="118"/>
        <end position="202"/>
    </location>
</feature>
<dbReference type="eggNOG" id="KOG2809">
    <property type="taxonomic scope" value="Eukaryota"/>
</dbReference>
<feature type="compositionally biased region" description="Basic and acidic residues" evidence="1">
    <location>
        <begin position="127"/>
        <end position="136"/>
    </location>
</feature>
<comment type="caution">
    <text evidence="2">The sequence shown here is derived from an EMBL/GenBank/DDBJ whole genome shotgun (WGS) entry which is preliminary data.</text>
</comment>
<dbReference type="EMBL" id="CAHR02000384">
    <property type="protein sequence ID" value="CCG85011.1"/>
    <property type="molecule type" value="Genomic_DNA"/>
</dbReference>
<dbReference type="STRING" id="1097556.R4XGT9"/>
<reference evidence="2 3" key="1">
    <citation type="journal article" date="2013" name="MBio">
        <title>Genome sequencing of the plant pathogen Taphrina deformans, the causal agent of peach leaf curl.</title>
        <authorList>
            <person name="Cisse O.H."/>
            <person name="Almeida J.M.G.C.F."/>
            <person name="Fonseca A."/>
            <person name="Kumar A.A."/>
            <person name="Salojaervi J."/>
            <person name="Overmyer K."/>
            <person name="Hauser P.M."/>
            <person name="Pagni M."/>
        </authorList>
    </citation>
    <scope>NUCLEOTIDE SEQUENCE [LARGE SCALE GENOMIC DNA]</scope>
    <source>
        <strain evidence="3">PYCC 5710 / ATCC 11124 / CBS 356.35 / IMI 108563 / JCM 9778 / NBRC 8474</strain>
    </source>
</reference>
<accession>R4XGT9</accession>
<proteinExistence type="predicted"/>
<protein>
    <recommendedName>
        <fullName evidence="4">G-patch domain-containing protein</fullName>
    </recommendedName>
</protein>
<feature type="compositionally biased region" description="Polar residues" evidence="1">
    <location>
        <begin position="169"/>
        <end position="194"/>
    </location>
</feature>
<keyword evidence="3" id="KW-1185">Reference proteome</keyword>
<organism evidence="2 3">
    <name type="scientific">Taphrina deformans (strain PYCC 5710 / ATCC 11124 / CBS 356.35 / IMI 108563 / JCM 9778 / NBRC 8474)</name>
    <name type="common">Peach leaf curl fungus</name>
    <name type="synonym">Lalaria deformans</name>
    <dbReference type="NCBI Taxonomy" id="1097556"/>
    <lineage>
        <taxon>Eukaryota</taxon>
        <taxon>Fungi</taxon>
        <taxon>Dikarya</taxon>
        <taxon>Ascomycota</taxon>
        <taxon>Taphrinomycotina</taxon>
        <taxon>Taphrinomycetes</taxon>
        <taxon>Taphrinales</taxon>
        <taxon>Taphrinaceae</taxon>
        <taxon>Taphrina</taxon>
    </lineage>
</organism>
<dbReference type="VEuPathDB" id="FungiDB:TAPDE_005590"/>
<dbReference type="AlphaFoldDB" id="R4XGT9"/>
<dbReference type="OrthoDB" id="550577at2759"/>
<dbReference type="Proteomes" id="UP000013776">
    <property type="component" value="Unassembled WGS sequence"/>
</dbReference>
<evidence type="ECO:0000313" key="2">
    <source>
        <dbReference type="EMBL" id="CCG85011.1"/>
    </source>
</evidence>
<evidence type="ECO:0008006" key="4">
    <source>
        <dbReference type="Google" id="ProtNLM"/>
    </source>
</evidence>